<dbReference type="Proteomes" id="UP000663879">
    <property type="component" value="Unassembled WGS sequence"/>
</dbReference>
<dbReference type="EMBL" id="CAJNOC010007824">
    <property type="protein sequence ID" value="CAF1105627.1"/>
    <property type="molecule type" value="Genomic_DNA"/>
</dbReference>
<protein>
    <submittedName>
        <fullName evidence="1">Uncharacterized protein</fullName>
    </submittedName>
</protein>
<evidence type="ECO:0000313" key="1">
    <source>
        <dbReference type="EMBL" id="CAF1105627.1"/>
    </source>
</evidence>
<sequence length="58" mass="6873">CYLQRRQRVIIVRRNMQVSMPYTVSTIDSMSEPPPDYNTVVQSNIQPSFGYNNPNFRY</sequence>
<proteinExistence type="predicted"/>
<reference evidence="1" key="1">
    <citation type="submission" date="2021-02" db="EMBL/GenBank/DDBJ databases">
        <authorList>
            <person name="Nowell W R."/>
        </authorList>
    </citation>
    <scope>NUCLEOTIDE SEQUENCE</scope>
    <source>
        <strain evidence="1">Ploen Becks lab</strain>
    </source>
</reference>
<keyword evidence="2" id="KW-1185">Reference proteome</keyword>
<feature type="non-terminal residue" evidence="1">
    <location>
        <position position="1"/>
    </location>
</feature>
<dbReference type="AlphaFoldDB" id="A0A814PJA8"/>
<gene>
    <name evidence="1" type="ORF">OXX778_LOCUS21371</name>
</gene>
<evidence type="ECO:0000313" key="2">
    <source>
        <dbReference type="Proteomes" id="UP000663879"/>
    </source>
</evidence>
<organism evidence="1 2">
    <name type="scientific">Brachionus calyciflorus</name>
    <dbReference type="NCBI Taxonomy" id="104777"/>
    <lineage>
        <taxon>Eukaryota</taxon>
        <taxon>Metazoa</taxon>
        <taxon>Spiralia</taxon>
        <taxon>Gnathifera</taxon>
        <taxon>Rotifera</taxon>
        <taxon>Eurotatoria</taxon>
        <taxon>Monogononta</taxon>
        <taxon>Pseudotrocha</taxon>
        <taxon>Ploima</taxon>
        <taxon>Brachionidae</taxon>
        <taxon>Brachionus</taxon>
    </lineage>
</organism>
<name>A0A814PJA8_9BILA</name>
<accession>A0A814PJA8</accession>
<comment type="caution">
    <text evidence="1">The sequence shown here is derived from an EMBL/GenBank/DDBJ whole genome shotgun (WGS) entry which is preliminary data.</text>
</comment>